<evidence type="ECO:0000313" key="9">
    <source>
        <dbReference type="EMBL" id="EFV11977.1"/>
    </source>
</evidence>
<reference evidence="9 10" key="1">
    <citation type="journal article" date="2011" name="Stand. Genomic Sci.">
        <title>High quality draft genome sequence of Segniliparus rugosus CDC 945(T)= (ATCC BAA-974(T)).</title>
        <authorList>
            <person name="Earl A.M."/>
            <person name="Desjardins C.A."/>
            <person name="Fitzgerald M.G."/>
            <person name="Arachchi H.M."/>
            <person name="Zeng Q."/>
            <person name="Mehta T."/>
            <person name="Griggs A."/>
            <person name="Birren B.W."/>
            <person name="Toney N.C."/>
            <person name="Carr J."/>
            <person name="Posey J."/>
            <person name="Butler W.R."/>
        </authorList>
    </citation>
    <scope>NUCLEOTIDE SEQUENCE [LARGE SCALE GENOMIC DNA]</scope>
    <source>
        <strain evidence="10">ATCC BAA-974 / DSM 45345 / CCUG 50838 / CIP 108380 / JCM 13579 / CDC 945</strain>
    </source>
</reference>
<dbReference type="STRING" id="679197.HMPREF9336_03170"/>
<dbReference type="PANTHER" id="PTHR30480">
    <property type="entry name" value="BETA-HEXOSAMINIDASE-RELATED"/>
    <property type="match status" value="1"/>
</dbReference>
<accession>E5XUJ8</accession>
<evidence type="ECO:0000256" key="4">
    <source>
        <dbReference type="ARBA" id="ARBA00022801"/>
    </source>
</evidence>
<comment type="caution">
    <text evidence="9">The sequence shown here is derived from an EMBL/GenBank/DDBJ whole genome shotgun (WGS) entry which is preliminary data.</text>
</comment>
<dbReference type="PANTHER" id="PTHR30480:SF13">
    <property type="entry name" value="BETA-HEXOSAMINIDASE"/>
    <property type="match status" value="1"/>
</dbReference>
<feature type="signal peptide" evidence="7">
    <location>
        <begin position="1"/>
        <end position="29"/>
    </location>
</feature>
<dbReference type="RefSeq" id="WP_007471975.1">
    <property type="nucleotide sequence ID" value="NZ_KI391953.1"/>
</dbReference>
<dbReference type="GO" id="GO:0005975">
    <property type="term" value="P:carbohydrate metabolic process"/>
    <property type="evidence" value="ECO:0007669"/>
    <property type="project" value="InterPro"/>
</dbReference>
<dbReference type="InterPro" id="IPR050226">
    <property type="entry name" value="NagZ_Beta-hexosaminidase"/>
</dbReference>
<evidence type="ECO:0000259" key="8">
    <source>
        <dbReference type="Pfam" id="PF00933"/>
    </source>
</evidence>
<dbReference type="EMBL" id="ACZI02000001">
    <property type="protein sequence ID" value="EFV11977.1"/>
    <property type="molecule type" value="Genomic_DNA"/>
</dbReference>
<dbReference type="SUPFAM" id="SSF51445">
    <property type="entry name" value="(Trans)glycosidases"/>
    <property type="match status" value="1"/>
</dbReference>
<sequence>MPVFPHKLQALAASLALAASALLPVPAHADPSTPCQDPVGAMTTRQKLAQLLMPGVTGADDLQSVVAREQVGGVFIGSMTSHALLSGGQLDSISRSARVPLLVSIDEEGGRVSRIPDLIGQAPSARVLAQTKTPDQVRAFAADRGRKLRGLGVTVDFAPDADVFAGDANTVIGDRSFSGDPHVAAQYADAYAQGLRDGGVLPVIKHFPGHGRASGDSHQGSVTTPPLAELQDFDLIPFRELVGQLGAGTGVMVGHLTVPGLTEPGLPTSLSPATYRLLRDGSGYGAAGFGGLIFTDDLSGMKAVSARFDVPHAVAAALEAGADVALWLSTAQVPVVLDTLEQDVASGAFPIARVEASVRRVLAAKGVATGGCAPAPTPLEEPKQDEEGTEAPAEHEPPSGEEPPAEDEQPEE</sequence>
<feature type="domain" description="Glycoside hydrolase family 3 N-terminal" evidence="8">
    <location>
        <begin position="43"/>
        <end position="363"/>
    </location>
</feature>
<name>E5XUJ8_SEGRC</name>
<feature type="chain" id="PRO_5003200521" description="beta-N-acetylhexosaminidase" evidence="7">
    <location>
        <begin position="30"/>
        <end position="412"/>
    </location>
</feature>
<gene>
    <name evidence="9" type="ORF">HMPREF9336_03170</name>
</gene>
<evidence type="ECO:0000256" key="1">
    <source>
        <dbReference type="ARBA" id="ARBA00001231"/>
    </source>
</evidence>
<feature type="region of interest" description="Disordered" evidence="6">
    <location>
        <begin position="369"/>
        <end position="412"/>
    </location>
</feature>
<feature type="compositionally biased region" description="Basic and acidic residues" evidence="6">
    <location>
        <begin position="380"/>
        <end position="398"/>
    </location>
</feature>
<dbReference type="OrthoDB" id="9805821at2"/>
<organism evidence="9 10">
    <name type="scientific">Segniliparus rugosus (strain ATCC BAA-974 / DSM 45345 / CCUG 50838 / CIP 108380 / JCM 13579 / CDC 945)</name>
    <dbReference type="NCBI Taxonomy" id="679197"/>
    <lineage>
        <taxon>Bacteria</taxon>
        <taxon>Bacillati</taxon>
        <taxon>Actinomycetota</taxon>
        <taxon>Actinomycetes</taxon>
        <taxon>Mycobacteriales</taxon>
        <taxon>Segniliparaceae</taxon>
        <taxon>Segniliparus</taxon>
    </lineage>
</organism>
<comment type="similarity">
    <text evidence="2">Belongs to the glycosyl hydrolase 3 family.</text>
</comment>
<dbReference type="AlphaFoldDB" id="E5XUJ8"/>
<feature type="compositionally biased region" description="Acidic residues" evidence="6">
    <location>
        <begin position="403"/>
        <end position="412"/>
    </location>
</feature>
<dbReference type="Proteomes" id="UP000004816">
    <property type="component" value="Unassembled WGS sequence"/>
</dbReference>
<dbReference type="eggNOG" id="COG1472">
    <property type="taxonomic scope" value="Bacteria"/>
</dbReference>
<evidence type="ECO:0000256" key="7">
    <source>
        <dbReference type="SAM" id="SignalP"/>
    </source>
</evidence>
<evidence type="ECO:0000256" key="3">
    <source>
        <dbReference type="ARBA" id="ARBA00012663"/>
    </source>
</evidence>
<keyword evidence="10" id="KW-1185">Reference proteome</keyword>
<dbReference type="InterPro" id="IPR017853">
    <property type="entry name" value="GH"/>
</dbReference>
<dbReference type="HOGENOM" id="CLU_008392_0_4_11"/>
<evidence type="ECO:0000256" key="6">
    <source>
        <dbReference type="SAM" id="MobiDB-lite"/>
    </source>
</evidence>
<protein>
    <recommendedName>
        <fullName evidence="3">beta-N-acetylhexosaminidase</fullName>
        <ecNumber evidence="3">3.2.1.52</ecNumber>
    </recommendedName>
</protein>
<dbReference type="Pfam" id="PF00933">
    <property type="entry name" value="Glyco_hydro_3"/>
    <property type="match status" value="1"/>
</dbReference>
<keyword evidence="4" id="KW-0378">Hydrolase</keyword>
<keyword evidence="5" id="KW-0326">Glycosidase</keyword>
<proteinExistence type="inferred from homology"/>
<dbReference type="GO" id="GO:0004563">
    <property type="term" value="F:beta-N-acetylhexosaminidase activity"/>
    <property type="evidence" value="ECO:0007669"/>
    <property type="project" value="UniProtKB-EC"/>
</dbReference>
<keyword evidence="7" id="KW-0732">Signal</keyword>
<dbReference type="InterPro" id="IPR001764">
    <property type="entry name" value="Glyco_hydro_3_N"/>
</dbReference>
<dbReference type="EC" id="3.2.1.52" evidence="3"/>
<evidence type="ECO:0000256" key="5">
    <source>
        <dbReference type="ARBA" id="ARBA00023295"/>
    </source>
</evidence>
<dbReference type="Gene3D" id="3.20.20.300">
    <property type="entry name" value="Glycoside hydrolase, family 3, N-terminal domain"/>
    <property type="match status" value="1"/>
</dbReference>
<evidence type="ECO:0000313" key="10">
    <source>
        <dbReference type="Proteomes" id="UP000004816"/>
    </source>
</evidence>
<dbReference type="InterPro" id="IPR036962">
    <property type="entry name" value="Glyco_hydro_3_N_sf"/>
</dbReference>
<comment type="catalytic activity">
    <reaction evidence="1">
        <text>Hydrolysis of terminal non-reducing N-acetyl-D-hexosamine residues in N-acetyl-beta-D-hexosaminides.</text>
        <dbReference type="EC" id="3.2.1.52"/>
    </reaction>
</comment>
<dbReference type="GO" id="GO:0009254">
    <property type="term" value="P:peptidoglycan turnover"/>
    <property type="evidence" value="ECO:0007669"/>
    <property type="project" value="TreeGrafter"/>
</dbReference>
<evidence type="ECO:0000256" key="2">
    <source>
        <dbReference type="ARBA" id="ARBA00005336"/>
    </source>
</evidence>